<protein>
    <submittedName>
        <fullName evidence="1">Uncharacterized protein</fullName>
    </submittedName>
</protein>
<dbReference type="EMBL" id="FWXZ01000006">
    <property type="protein sequence ID" value="SMC80250.1"/>
    <property type="molecule type" value="Genomic_DNA"/>
</dbReference>
<dbReference type="Proteomes" id="UP000192328">
    <property type="component" value="Unassembled WGS sequence"/>
</dbReference>
<evidence type="ECO:0000313" key="2">
    <source>
        <dbReference type="Proteomes" id="UP000192328"/>
    </source>
</evidence>
<accession>A0AC61PNW9</accession>
<gene>
    <name evidence="1" type="ORF">SAMN06297397_2584</name>
</gene>
<organism evidence="1 2">
    <name type="scientific">Aristaeella lactis</name>
    <dbReference type="NCBI Taxonomy" id="3046383"/>
    <lineage>
        <taxon>Bacteria</taxon>
        <taxon>Bacillati</taxon>
        <taxon>Bacillota</taxon>
        <taxon>Clostridia</taxon>
        <taxon>Eubacteriales</taxon>
        <taxon>Aristaeellaceae</taxon>
        <taxon>Aristaeella</taxon>
    </lineage>
</organism>
<reference evidence="1" key="1">
    <citation type="submission" date="2017-04" db="EMBL/GenBank/DDBJ databases">
        <authorList>
            <person name="Varghese N."/>
            <person name="Submissions S."/>
        </authorList>
    </citation>
    <scope>NUCLEOTIDE SEQUENCE</scope>
    <source>
        <strain evidence="1">WTE2008</strain>
    </source>
</reference>
<evidence type="ECO:0000313" key="1">
    <source>
        <dbReference type="EMBL" id="SMC80250.1"/>
    </source>
</evidence>
<name>A0AC61PNW9_9FIRM</name>
<comment type="caution">
    <text evidence="1">The sequence shown here is derived from an EMBL/GenBank/DDBJ whole genome shotgun (WGS) entry which is preliminary data.</text>
</comment>
<keyword evidence="2" id="KW-1185">Reference proteome</keyword>
<sequence>MFSGFSSAPAGFQFFFVLIAALVIGGFIYAIVSGTKTWISNNNSPILTVDAVIVSKREDVSVHRHGNAGDVTGAHGYHTTSSTTYYVTFEMENGERKELHVSGKEYGLLAEGDSGKLTFQGTRYKGFERSIRHAETAQEESIQELKYRQE</sequence>
<proteinExistence type="predicted"/>